<dbReference type="PANTHER" id="PTHR37296">
    <property type="entry name" value="CONSERVED VIRULENCE FACTOR B"/>
    <property type="match status" value="1"/>
</dbReference>
<evidence type="ECO:0000259" key="3">
    <source>
        <dbReference type="Pfam" id="PF17783"/>
    </source>
</evidence>
<dbReference type="EMBL" id="AYXY01000019">
    <property type="protein sequence ID" value="ETN95325.1"/>
    <property type="molecule type" value="Genomic_DNA"/>
</dbReference>
<comment type="caution">
    <text evidence="4">The sequence shown here is derived from an EMBL/GenBank/DDBJ whole genome shotgun (WGS) entry which is preliminary data.</text>
</comment>
<keyword evidence="5" id="KW-1185">Reference proteome</keyword>
<organism evidence="4 5">
    <name type="scientific">Zhouia amylolytica AD3</name>
    <dbReference type="NCBI Taxonomy" id="1286632"/>
    <lineage>
        <taxon>Bacteria</taxon>
        <taxon>Pseudomonadati</taxon>
        <taxon>Bacteroidota</taxon>
        <taxon>Flavobacteriia</taxon>
        <taxon>Flavobacteriales</taxon>
        <taxon>Flavobacteriaceae</taxon>
        <taxon>Zhouia</taxon>
    </lineage>
</organism>
<dbReference type="InterPro" id="IPR040764">
    <property type="entry name" value="CvfB_WH"/>
</dbReference>
<evidence type="ECO:0000313" key="5">
    <source>
        <dbReference type="Proteomes" id="UP000018850"/>
    </source>
</evidence>
<dbReference type="InterPro" id="IPR039566">
    <property type="entry name" value="CvfB_S1_st"/>
</dbReference>
<feature type="domain" description="Conserved virulence factor B first S1" evidence="2">
    <location>
        <begin position="4"/>
        <end position="63"/>
    </location>
</feature>
<dbReference type="PANTHER" id="PTHR37296:SF1">
    <property type="entry name" value="CONSERVED VIRULENCE FACTOR B"/>
    <property type="match status" value="1"/>
</dbReference>
<dbReference type="RefSeq" id="WP_038263358.1">
    <property type="nucleotide sequence ID" value="NZ_AYXY01000019.1"/>
</dbReference>
<evidence type="ECO:0008006" key="6">
    <source>
        <dbReference type="Google" id="ProtNLM"/>
    </source>
</evidence>
<evidence type="ECO:0000313" key="4">
    <source>
        <dbReference type="EMBL" id="ETN95325.1"/>
    </source>
</evidence>
<dbReference type="Proteomes" id="UP000018850">
    <property type="component" value="Unassembled WGS sequence"/>
</dbReference>
<dbReference type="eggNOG" id="COG2996">
    <property type="taxonomic scope" value="Bacteria"/>
</dbReference>
<name>W2UMG2_9FLAO</name>
<accession>W2UMG2</accession>
<dbReference type="InterPro" id="IPR012340">
    <property type="entry name" value="NA-bd_OB-fold"/>
</dbReference>
<sequence length="277" mass="32145">MIKIGEYNTLEILRLTSVGLFLGDEEENDILLPNKYVPENYEIGDKLKVFCYLDHDERPVATTLKPKIILNNFALLQAVEVNEIGAFMDWGLEKHLFVPYREQARKMEKGKWYLVYLYMDEETDRLVASSKTNNFISNEELSVEKFEEVDLIVSRHTEMGVEVIINQRHKGLVYENEIYSDLHLGDRLKGVVKKIRDDHKIDISLQQIGYKNIEPTAQKILKELEDNNGFLGLHDKSDADLIKEMLGMSKKSFKKAIGSLYKQKLIQIKEDGIYLNK</sequence>
<gene>
    <name evidence="4" type="ORF">P278_10470</name>
</gene>
<evidence type="ECO:0000256" key="1">
    <source>
        <dbReference type="PIRNR" id="PIRNR012524"/>
    </source>
</evidence>
<comment type="similarity">
    <text evidence="1">Belongs to the CvfB family.</text>
</comment>
<dbReference type="PIRSF" id="PIRSF012524">
    <property type="entry name" value="YitL_S1"/>
    <property type="match status" value="1"/>
</dbReference>
<dbReference type="PATRIC" id="fig|1286632.3.peg.1042"/>
<protein>
    <recommendedName>
        <fullName evidence="6">GntR family transcriptional regulator</fullName>
    </recommendedName>
</protein>
<dbReference type="Pfam" id="PF17783">
    <property type="entry name" value="WHD_CvfB"/>
    <property type="match status" value="1"/>
</dbReference>
<dbReference type="Gene3D" id="2.40.50.140">
    <property type="entry name" value="Nucleic acid-binding proteins"/>
    <property type="match status" value="2"/>
</dbReference>
<feature type="domain" description="Conserved virulence factor B-like winged helix" evidence="3">
    <location>
        <begin position="218"/>
        <end position="275"/>
    </location>
</feature>
<reference evidence="5" key="1">
    <citation type="submission" date="2013-11" db="EMBL/GenBank/DDBJ databases">
        <title>Draft genome sequence from a member of Zhouia, isolated tidal flat.</title>
        <authorList>
            <person name="Jin H."/>
            <person name="Jeon C.O."/>
        </authorList>
    </citation>
    <scope>NUCLEOTIDE SEQUENCE [LARGE SCALE GENOMIC DNA]</scope>
    <source>
        <strain evidence="5">AD3</strain>
    </source>
</reference>
<evidence type="ECO:0000259" key="2">
    <source>
        <dbReference type="Pfam" id="PF13509"/>
    </source>
</evidence>
<proteinExistence type="inferred from homology"/>
<dbReference type="InterPro" id="IPR014464">
    <property type="entry name" value="CvfB_fam"/>
</dbReference>
<dbReference type="InterPro" id="IPR036388">
    <property type="entry name" value="WH-like_DNA-bd_sf"/>
</dbReference>
<dbReference type="Gene3D" id="1.10.10.10">
    <property type="entry name" value="Winged helix-like DNA-binding domain superfamily/Winged helix DNA-binding domain"/>
    <property type="match status" value="1"/>
</dbReference>
<dbReference type="AlphaFoldDB" id="W2UMG2"/>
<dbReference type="STRING" id="376730.SAMN04487906_2425"/>
<reference evidence="4 5" key="2">
    <citation type="journal article" date="2016" name="Genome Announc.">
        <title>Draft Genome Sequence of Zhouia amylolytica AD3, Isolated from Tidal Flat Sediment.</title>
        <authorList>
            <person name="Jia B."/>
            <person name="Jin H.M."/>
            <person name="Lee H.J."/>
            <person name="Jeon C.O."/>
        </authorList>
    </citation>
    <scope>NUCLEOTIDE SEQUENCE [LARGE SCALE GENOMIC DNA]</scope>
    <source>
        <strain evidence="4 5">AD3</strain>
    </source>
</reference>
<dbReference type="Pfam" id="PF13509">
    <property type="entry name" value="S1_2"/>
    <property type="match status" value="1"/>
</dbReference>